<dbReference type="EMBL" id="PNEN01000536">
    <property type="protein sequence ID" value="PPJ55602.1"/>
    <property type="molecule type" value="Genomic_DNA"/>
</dbReference>
<dbReference type="InterPro" id="IPR036259">
    <property type="entry name" value="MFS_trans_sf"/>
</dbReference>
<dbReference type="PROSITE" id="PS50850">
    <property type="entry name" value="MFS"/>
    <property type="match status" value="1"/>
</dbReference>
<accession>A0A2S6C798</accession>
<feature type="transmembrane region" description="Helical" evidence="6">
    <location>
        <begin position="438"/>
        <end position="458"/>
    </location>
</feature>
<evidence type="ECO:0000256" key="6">
    <source>
        <dbReference type="SAM" id="Phobius"/>
    </source>
</evidence>
<dbReference type="FunFam" id="1.20.1250.20:FF:000013">
    <property type="entry name" value="MFS general substrate transporter"/>
    <property type="match status" value="1"/>
</dbReference>
<dbReference type="Proteomes" id="UP000237631">
    <property type="component" value="Unassembled WGS sequence"/>
</dbReference>
<evidence type="ECO:0000313" key="8">
    <source>
        <dbReference type="EMBL" id="PPJ55602.1"/>
    </source>
</evidence>
<dbReference type="SUPFAM" id="SSF103473">
    <property type="entry name" value="MFS general substrate transporter"/>
    <property type="match status" value="1"/>
</dbReference>
<evidence type="ECO:0000256" key="5">
    <source>
        <dbReference type="ARBA" id="ARBA00023136"/>
    </source>
</evidence>
<dbReference type="Gene3D" id="1.20.1250.20">
    <property type="entry name" value="MFS general substrate transporter like domains"/>
    <property type="match status" value="2"/>
</dbReference>
<dbReference type="PANTHER" id="PTHR43791">
    <property type="entry name" value="PERMEASE-RELATED"/>
    <property type="match status" value="1"/>
</dbReference>
<dbReference type="GO" id="GO:0016020">
    <property type="term" value="C:membrane"/>
    <property type="evidence" value="ECO:0007669"/>
    <property type="project" value="UniProtKB-SubCell"/>
</dbReference>
<evidence type="ECO:0000256" key="3">
    <source>
        <dbReference type="ARBA" id="ARBA00022692"/>
    </source>
</evidence>
<feature type="transmembrane region" description="Helical" evidence="6">
    <location>
        <begin position="406"/>
        <end position="426"/>
    </location>
</feature>
<evidence type="ECO:0000256" key="2">
    <source>
        <dbReference type="ARBA" id="ARBA00022448"/>
    </source>
</evidence>
<protein>
    <recommendedName>
        <fullName evidence="7">Major facilitator superfamily (MFS) profile domain-containing protein</fullName>
    </recommendedName>
</protein>
<feature type="transmembrane region" description="Helical" evidence="6">
    <location>
        <begin position="663"/>
        <end position="684"/>
    </location>
</feature>
<evidence type="ECO:0000256" key="4">
    <source>
        <dbReference type="ARBA" id="ARBA00022989"/>
    </source>
</evidence>
<proteinExistence type="predicted"/>
<keyword evidence="9" id="KW-1185">Reference proteome</keyword>
<feature type="transmembrane region" description="Helical" evidence="6">
    <location>
        <begin position="539"/>
        <end position="555"/>
    </location>
</feature>
<feature type="transmembrane region" description="Helical" evidence="6">
    <location>
        <begin position="606"/>
        <end position="624"/>
    </location>
</feature>
<feature type="domain" description="Major facilitator superfamily (MFS) profile" evidence="7">
    <location>
        <begin position="310"/>
        <end position="737"/>
    </location>
</feature>
<dbReference type="GO" id="GO:0022857">
    <property type="term" value="F:transmembrane transporter activity"/>
    <property type="evidence" value="ECO:0007669"/>
    <property type="project" value="InterPro"/>
</dbReference>
<feature type="transmembrane region" description="Helical" evidence="6">
    <location>
        <begin position="575"/>
        <end position="594"/>
    </location>
</feature>
<dbReference type="FunFam" id="1.20.1250.20:FF:000057">
    <property type="entry name" value="MFS general substrate transporter"/>
    <property type="match status" value="1"/>
</dbReference>
<feature type="transmembrane region" description="Helical" evidence="6">
    <location>
        <begin position="375"/>
        <end position="394"/>
    </location>
</feature>
<dbReference type="InterPro" id="IPR011701">
    <property type="entry name" value="MFS"/>
</dbReference>
<feature type="transmembrane region" description="Helical" evidence="6">
    <location>
        <begin position="630"/>
        <end position="651"/>
    </location>
</feature>
<feature type="transmembrane region" description="Helical" evidence="6">
    <location>
        <begin position="470"/>
        <end position="491"/>
    </location>
</feature>
<keyword evidence="2" id="KW-0813">Transport</keyword>
<feature type="transmembrane region" description="Helical" evidence="6">
    <location>
        <begin position="696"/>
        <end position="717"/>
    </location>
</feature>
<dbReference type="AlphaFoldDB" id="A0A2S6C798"/>
<evidence type="ECO:0000256" key="1">
    <source>
        <dbReference type="ARBA" id="ARBA00004141"/>
    </source>
</evidence>
<dbReference type="PANTHER" id="PTHR43791:SF12">
    <property type="entry name" value="MAJOR FACILITATOR SUPERFAMILY (MFS) PROFILE DOMAIN-CONTAINING PROTEIN"/>
    <property type="match status" value="1"/>
</dbReference>
<keyword evidence="4 6" id="KW-1133">Transmembrane helix</keyword>
<reference evidence="9" key="1">
    <citation type="journal article" date="2017" name="bioRxiv">
        <title>Conservation of a gene cluster reveals novel cercosporin biosynthetic mechanisms and extends production to the genus Colletotrichum.</title>
        <authorList>
            <person name="de Jonge R."/>
            <person name="Ebert M.K."/>
            <person name="Huitt-Roehl C.R."/>
            <person name="Pal P."/>
            <person name="Suttle J.C."/>
            <person name="Spanner R.E."/>
            <person name="Neubauer J.D."/>
            <person name="Jurick W.M.II."/>
            <person name="Stott K.A."/>
            <person name="Secor G.A."/>
            <person name="Thomma B.P.H.J."/>
            <person name="Van de Peer Y."/>
            <person name="Townsend C.A."/>
            <person name="Bolton M.D."/>
        </authorList>
    </citation>
    <scope>NUCLEOTIDE SEQUENCE [LARGE SCALE GENOMIC DNA]</scope>
    <source>
        <strain evidence="9">CBS538.71</strain>
    </source>
</reference>
<dbReference type="OrthoDB" id="2250022at2759"/>
<dbReference type="Pfam" id="PF07690">
    <property type="entry name" value="MFS_1"/>
    <property type="match status" value="1"/>
</dbReference>
<evidence type="ECO:0000259" key="7">
    <source>
        <dbReference type="PROSITE" id="PS50850"/>
    </source>
</evidence>
<dbReference type="InterPro" id="IPR020846">
    <property type="entry name" value="MFS_dom"/>
</dbReference>
<keyword evidence="5 6" id="KW-0472">Membrane</keyword>
<feature type="transmembrane region" description="Helical" evidence="6">
    <location>
        <begin position="343"/>
        <end position="363"/>
    </location>
</feature>
<comment type="subcellular location">
    <subcellularLocation>
        <location evidence="1">Membrane</location>
        <topology evidence="1">Multi-pass membrane protein</topology>
    </subcellularLocation>
</comment>
<gene>
    <name evidence="8" type="ORF">CBER1_03711</name>
</gene>
<keyword evidence="3 6" id="KW-0812">Transmembrane</keyword>
<sequence>MAAPTTTGTNHDGQVDNPLEQGRQFLQMLRNRITNPSTRNPNMSWESNAADQIALQLQEDGHQKWGFVIYRTTYESDNGWAEFIRRLRYQMDDVFEYLGGRDVLQKCKLTVIEDRNTLDGASTDHVRRHFQQWAIHNYRLEQSPSGNDGTSQVAIGRSSRYRYALQVDGDSLHSLVHEAPDPADIDTTSKGWVKLIDKSWYLGRSEGGFEVYEPIEGVTERDVGWMQVAYQDVMSEWFAFPSRTLPSSTTLNIKGSMEKSKNDEVVMTEYVQDPETGAKLHPVAKLDYSGAAAKTGPREIKLVRKLDLWIMPMLWLMYWLNYLDRNAITLAKLNTLEEDTNITSTQYLTCVSILFVGYIVAQVPSNMLITRVRPSWYMAGAMALWAIVSALTALANSYTSLLVTRFLLGIVEAPFYPGAIWLLGVFYTRKEIATRISILYSANMFAMCSAGLIAIGVFDMHGMAGVSGWQWLFIIQGALTFVVAVASAFVLPNQPLDTWWLTEEEKQLAHNRVTRDTVHASSSTGSIQGLLVAMKDPRVWLFVFMQHMHLAANGFKNFLPTVVETLGFEDQKVTLALVTPPYFLAGVISVLWAASSGRFNERTWHLTIAKGIAVVGFIIGTVTLNTGARYFSMILFCIGTYCANSIIYAWTASTCGQTVQKKASALALVSTISNVAFIWTPYLWPSSDAPAFRPAMISSAGFSIVCAGSAWVMKFWLMRMNRKIRMDGDKRVLRYAY</sequence>
<comment type="caution">
    <text evidence="8">The sequence shown here is derived from an EMBL/GenBank/DDBJ whole genome shotgun (WGS) entry which is preliminary data.</text>
</comment>
<evidence type="ECO:0000313" key="9">
    <source>
        <dbReference type="Proteomes" id="UP000237631"/>
    </source>
</evidence>
<name>A0A2S6C798_9PEZI</name>
<organism evidence="8 9">
    <name type="scientific">Cercospora berteroae</name>
    <dbReference type="NCBI Taxonomy" id="357750"/>
    <lineage>
        <taxon>Eukaryota</taxon>
        <taxon>Fungi</taxon>
        <taxon>Dikarya</taxon>
        <taxon>Ascomycota</taxon>
        <taxon>Pezizomycotina</taxon>
        <taxon>Dothideomycetes</taxon>
        <taxon>Dothideomycetidae</taxon>
        <taxon>Mycosphaerellales</taxon>
        <taxon>Mycosphaerellaceae</taxon>
        <taxon>Cercospora</taxon>
    </lineage>
</organism>